<dbReference type="RefSeq" id="WP_341727445.1">
    <property type="nucleotide sequence ID" value="NZ_JBBWWT010000014.1"/>
</dbReference>
<dbReference type="SUPFAM" id="SSF74653">
    <property type="entry name" value="TolA/TonB C-terminal domain"/>
    <property type="match status" value="1"/>
</dbReference>
<accession>A0ABU9J4T8</accession>
<feature type="chain" id="PRO_5046631369" evidence="1">
    <location>
        <begin position="25"/>
        <end position="288"/>
    </location>
</feature>
<gene>
    <name evidence="2" type="ORF">AAD027_18130</name>
</gene>
<feature type="signal peptide" evidence="1">
    <location>
        <begin position="1"/>
        <end position="24"/>
    </location>
</feature>
<dbReference type="EMBL" id="JBBWWT010000014">
    <property type="protein sequence ID" value="MEL1266274.1"/>
    <property type="molecule type" value="Genomic_DNA"/>
</dbReference>
<evidence type="ECO:0000313" key="3">
    <source>
        <dbReference type="Proteomes" id="UP001459204"/>
    </source>
</evidence>
<dbReference type="Gene3D" id="3.30.1150.10">
    <property type="match status" value="1"/>
</dbReference>
<keyword evidence="3" id="KW-1185">Reference proteome</keyword>
<name>A0ABU9J4T8_9GAMM</name>
<evidence type="ECO:0000256" key="1">
    <source>
        <dbReference type="SAM" id="SignalP"/>
    </source>
</evidence>
<keyword evidence="1" id="KW-0732">Signal</keyword>
<protein>
    <submittedName>
        <fullName evidence="2">Protein tonB</fullName>
    </submittedName>
</protein>
<reference evidence="2 3" key="1">
    <citation type="submission" date="2024-04" db="EMBL/GenBank/DDBJ databases">
        <title>Draft genome sequence of Pseudoxanthomonas putridarboris WD12.</title>
        <authorList>
            <person name="Oh J."/>
        </authorList>
    </citation>
    <scope>NUCLEOTIDE SEQUENCE [LARGE SCALE GENOMIC DNA]</scope>
    <source>
        <strain evidence="2 3">WD12</strain>
    </source>
</reference>
<proteinExistence type="predicted"/>
<dbReference type="Proteomes" id="UP001459204">
    <property type="component" value="Unassembled WGS sequence"/>
</dbReference>
<evidence type="ECO:0000313" key="2">
    <source>
        <dbReference type="EMBL" id="MEL1266274.1"/>
    </source>
</evidence>
<comment type="caution">
    <text evidence="2">The sequence shown here is derived from an EMBL/GenBank/DDBJ whole genome shotgun (WGS) entry which is preliminary data.</text>
</comment>
<sequence length="288" mass="31004">MKQRSWLGAAALVSALVLAQAASAQGAGAVRKQIEVSMLVTGEIAVDAQGRVVDHALDEADELPPGVVAFLQQQVPAWEFRPQQVDGVPVGARNTMRLLLVARKQEDGAYEMRLQAANFDPLSQDEGYSISSKRMVPPRYPDALARAGAAGTVYLILKVGRDGTVQEVFAEQVNLRAVATEPLMEKMRRMFAGSALQAARGWSYTPPSRGELAAADFWTVRVPVEYTMGDAAMPKYGQWVAYIPGPRKTAEWVDAELANSSPEALADGAVGLLDKQALRLLTPLASEG</sequence>
<organism evidence="2 3">
    <name type="scientific">Pseudoxanthomonas putridarboris</name>
    <dbReference type="NCBI Taxonomy" id="752605"/>
    <lineage>
        <taxon>Bacteria</taxon>
        <taxon>Pseudomonadati</taxon>
        <taxon>Pseudomonadota</taxon>
        <taxon>Gammaproteobacteria</taxon>
        <taxon>Lysobacterales</taxon>
        <taxon>Lysobacteraceae</taxon>
        <taxon>Pseudoxanthomonas</taxon>
    </lineage>
</organism>